<organism evidence="4 5">
    <name type="scientific">Eshraghiella crossota CAG:259</name>
    <dbReference type="NCBI Taxonomy" id="1263062"/>
    <lineage>
        <taxon>Bacteria</taxon>
        <taxon>Bacillati</taxon>
        <taxon>Bacillota</taxon>
        <taxon>Clostridia</taxon>
        <taxon>Lachnospirales</taxon>
        <taxon>Lachnospiraceae</taxon>
        <taxon>Eshraghiella</taxon>
    </lineage>
</organism>
<keyword evidence="1 4" id="KW-0808">Transferase</keyword>
<reference evidence="4" key="1">
    <citation type="submission" date="2012-11" db="EMBL/GenBank/DDBJ databases">
        <title>Dependencies among metagenomic species, viruses, plasmids and units of genetic variation.</title>
        <authorList>
            <person name="Nielsen H.B."/>
            <person name="Almeida M."/>
            <person name="Juncker A.S."/>
            <person name="Rasmussen S."/>
            <person name="Li J."/>
            <person name="Sunagawa S."/>
            <person name="Plichta D."/>
            <person name="Gautier L."/>
            <person name="Le Chatelier E."/>
            <person name="Peletier E."/>
            <person name="Bonde I."/>
            <person name="Nielsen T."/>
            <person name="Manichanh C."/>
            <person name="Arumugam M."/>
            <person name="Batto J."/>
            <person name="Santos M.B.Q.D."/>
            <person name="Blom N."/>
            <person name="Borruel N."/>
            <person name="Burgdorf K.S."/>
            <person name="Boumezbeur F."/>
            <person name="Casellas F."/>
            <person name="Dore J."/>
            <person name="Guarner F."/>
            <person name="Hansen T."/>
            <person name="Hildebrand F."/>
            <person name="Kaas R.S."/>
            <person name="Kennedy S."/>
            <person name="Kristiansen K."/>
            <person name="Kultima J.R."/>
            <person name="Leonard P."/>
            <person name="Levenez F."/>
            <person name="Lund O."/>
            <person name="Moumen B."/>
            <person name="Le Paslier D."/>
            <person name="Pons N."/>
            <person name="Pedersen O."/>
            <person name="Prifti E."/>
            <person name="Qin J."/>
            <person name="Raes J."/>
            <person name="Tap J."/>
            <person name="Tims S."/>
            <person name="Ussery D.W."/>
            <person name="Yamada T."/>
            <person name="MetaHit consortium"/>
            <person name="Renault P."/>
            <person name="Sicheritz-Ponten T."/>
            <person name="Bork P."/>
            <person name="Wang J."/>
            <person name="Brunak S."/>
            <person name="Ehrlich S.D."/>
        </authorList>
    </citation>
    <scope>NUCLEOTIDE SEQUENCE [LARGE SCALE GENOMIC DNA]</scope>
</reference>
<feature type="domain" description="Phospholipid/glycerol acyltransferase" evidence="3">
    <location>
        <begin position="80"/>
        <end position="195"/>
    </location>
</feature>
<dbReference type="GO" id="GO:0006654">
    <property type="term" value="P:phosphatidic acid biosynthetic process"/>
    <property type="evidence" value="ECO:0007669"/>
    <property type="project" value="TreeGrafter"/>
</dbReference>
<comment type="caution">
    <text evidence="4">The sequence shown here is derived from an EMBL/GenBank/DDBJ whole genome shotgun (WGS) entry which is preliminary data.</text>
</comment>
<dbReference type="PANTHER" id="PTHR10434">
    <property type="entry name" value="1-ACYL-SN-GLYCEROL-3-PHOSPHATE ACYLTRANSFERASE"/>
    <property type="match status" value="1"/>
</dbReference>
<accession>R5LVE4</accession>
<evidence type="ECO:0000256" key="1">
    <source>
        <dbReference type="ARBA" id="ARBA00022679"/>
    </source>
</evidence>
<evidence type="ECO:0000259" key="3">
    <source>
        <dbReference type="SMART" id="SM00563"/>
    </source>
</evidence>
<dbReference type="PANTHER" id="PTHR10434:SF66">
    <property type="entry name" value="PHOSPHOLIPID_GLYCEROL ACYLTRANSFERASE DOMAIN-CONTAINING PROTEIN"/>
    <property type="match status" value="1"/>
</dbReference>
<dbReference type="InterPro" id="IPR002123">
    <property type="entry name" value="Plipid/glycerol_acylTrfase"/>
</dbReference>
<evidence type="ECO:0000313" key="4">
    <source>
        <dbReference type="EMBL" id="CCY77036.1"/>
    </source>
</evidence>
<proteinExistence type="predicted"/>
<protein>
    <submittedName>
        <fullName evidence="4">Putative acyltransferase</fullName>
    </submittedName>
</protein>
<dbReference type="Pfam" id="PF01553">
    <property type="entry name" value="Acyltransferase"/>
    <property type="match status" value="1"/>
</dbReference>
<name>R5LVE4_9FIRM</name>
<dbReference type="Proteomes" id="UP000018300">
    <property type="component" value="Unassembled WGS sequence"/>
</dbReference>
<dbReference type="EMBL" id="CAYU010000051">
    <property type="protein sequence ID" value="CCY77036.1"/>
    <property type="molecule type" value="Genomic_DNA"/>
</dbReference>
<dbReference type="SUPFAM" id="SSF69593">
    <property type="entry name" value="Glycerol-3-phosphate (1)-acyltransferase"/>
    <property type="match status" value="1"/>
</dbReference>
<dbReference type="SMART" id="SM00563">
    <property type="entry name" value="PlsC"/>
    <property type="match status" value="1"/>
</dbReference>
<dbReference type="AlphaFoldDB" id="R5LVE4"/>
<sequence>MKERSTSSMGLFRFYYVAGTSPLFVSTMIFREEYYHKHPEKYSKEQRFKFAKKIMLHMKNRGRVKTDYYGRENLPKEGGYILYSNHQGKYDAIGILTDQKEPCSVLMERKQGGRVVAKQVLRLTGSETLDLDNPKSQIATLKKVAEQVAEGRRYLIFPEGKWGDNKNTLQKFNAGCFRCSFDSKTPVVPVAIVDSYKGLNGNSLRKVTTQVHYLKPIPYEEYKDLRKNELCDLVKERIQNKLDEVLKKRLEK</sequence>
<keyword evidence="2 4" id="KW-0012">Acyltransferase</keyword>
<dbReference type="GO" id="GO:0003841">
    <property type="term" value="F:1-acylglycerol-3-phosphate O-acyltransferase activity"/>
    <property type="evidence" value="ECO:0007669"/>
    <property type="project" value="TreeGrafter"/>
</dbReference>
<evidence type="ECO:0000256" key="2">
    <source>
        <dbReference type="ARBA" id="ARBA00023315"/>
    </source>
</evidence>
<gene>
    <name evidence="4" type="ORF">BN569_00565</name>
</gene>
<evidence type="ECO:0000313" key="5">
    <source>
        <dbReference type="Proteomes" id="UP000018300"/>
    </source>
</evidence>
<dbReference type="CDD" id="cd07989">
    <property type="entry name" value="LPLAT_AGPAT-like"/>
    <property type="match status" value="1"/>
</dbReference>